<evidence type="ECO:0000256" key="4">
    <source>
        <dbReference type="ARBA" id="ARBA00022807"/>
    </source>
</evidence>
<dbReference type="InterPro" id="IPR000064">
    <property type="entry name" value="NLP_P60_dom"/>
</dbReference>
<evidence type="ECO:0000313" key="8">
    <source>
        <dbReference type="EMBL" id="GAA3963825.1"/>
    </source>
</evidence>
<evidence type="ECO:0000256" key="5">
    <source>
        <dbReference type="SAM" id="Coils"/>
    </source>
</evidence>
<comment type="caution">
    <text evidence="8">The sequence shown here is derived from an EMBL/GenBank/DDBJ whole genome shotgun (WGS) entry which is preliminary data.</text>
</comment>
<evidence type="ECO:0000256" key="6">
    <source>
        <dbReference type="SAM" id="SignalP"/>
    </source>
</evidence>
<keyword evidence="2" id="KW-0645">Protease</keyword>
<evidence type="ECO:0000259" key="7">
    <source>
        <dbReference type="PROSITE" id="PS51935"/>
    </source>
</evidence>
<accession>A0ABP7PFT2</accession>
<dbReference type="PANTHER" id="PTHR47359:SF3">
    <property type="entry name" value="NLP_P60 DOMAIN-CONTAINING PROTEIN-RELATED"/>
    <property type="match status" value="1"/>
</dbReference>
<feature type="domain" description="NlpC/P60" evidence="7">
    <location>
        <begin position="235"/>
        <end position="350"/>
    </location>
</feature>
<gene>
    <name evidence="8" type="primary">ripC</name>
    <name evidence="8" type="ORF">GCM10022231_25220</name>
</gene>
<dbReference type="InterPro" id="IPR051794">
    <property type="entry name" value="PG_Endopeptidase_C40"/>
</dbReference>
<feature type="coiled-coil region" evidence="5">
    <location>
        <begin position="50"/>
        <end position="105"/>
    </location>
</feature>
<proteinExistence type="inferred from homology"/>
<dbReference type="PANTHER" id="PTHR47359">
    <property type="entry name" value="PEPTIDOGLYCAN DL-ENDOPEPTIDASE CWLO"/>
    <property type="match status" value="1"/>
</dbReference>
<sequence>MRTSGFFRRGSRRALSVATVIATAATLAIAQPAVTQAEPVRNAQQVLTRYKQLSIKAEKSAEAMNQAQADYDKQRKVVTQQRKAAAAAQTRLTKANKQMNDSQVKVDALARASYRGARVNRLYAMLVSDSPQNLLDNMSDLEVISRQAASDLRSLKKTADEATNAKKTAEQAATAAASAVKDAERKRGDLQAKQAELQLEAVSVRAVYESMTGKQLAALRGPKYNFDPKAVPKGTSPAMVAVHAALTRIGDPYVWGATGPDKFDCSGLMVWAYKQAGKTLPRTSEAQMGGGTPVDRKDLKPGDLIIYYPDAHHVGLYVGDGYVIHASTFGVPVAVVPIDKGGPFNSARRY</sequence>
<dbReference type="RefSeq" id="WP_344784268.1">
    <property type="nucleotide sequence ID" value="NZ_BAAAZW010000007.1"/>
</dbReference>
<dbReference type="EMBL" id="BAAAZW010000007">
    <property type="protein sequence ID" value="GAA3963825.1"/>
    <property type="molecule type" value="Genomic_DNA"/>
</dbReference>
<evidence type="ECO:0000256" key="3">
    <source>
        <dbReference type="ARBA" id="ARBA00022801"/>
    </source>
</evidence>
<comment type="similarity">
    <text evidence="1">Belongs to the peptidase C40 family.</text>
</comment>
<dbReference type="SUPFAM" id="SSF54001">
    <property type="entry name" value="Cysteine proteinases"/>
    <property type="match status" value="1"/>
</dbReference>
<keyword evidence="9" id="KW-1185">Reference proteome</keyword>
<dbReference type="Proteomes" id="UP001418444">
    <property type="component" value="Unassembled WGS sequence"/>
</dbReference>
<feature type="signal peptide" evidence="6">
    <location>
        <begin position="1"/>
        <end position="30"/>
    </location>
</feature>
<dbReference type="PROSITE" id="PS51935">
    <property type="entry name" value="NLPC_P60"/>
    <property type="match status" value="1"/>
</dbReference>
<protein>
    <submittedName>
        <fullName evidence="8">Peptidoglycan hydrolase RipC</fullName>
    </submittedName>
</protein>
<dbReference type="InterPro" id="IPR038765">
    <property type="entry name" value="Papain-like_cys_pep_sf"/>
</dbReference>
<evidence type="ECO:0000313" key="9">
    <source>
        <dbReference type="Proteomes" id="UP001418444"/>
    </source>
</evidence>
<keyword evidence="4" id="KW-0788">Thiol protease</keyword>
<organism evidence="8 9">
    <name type="scientific">Gordonia caeni</name>
    <dbReference type="NCBI Taxonomy" id="1007097"/>
    <lineage>
        <taxon>Bacteria</taxon>
        <taxon>Bacillati</taxon>
        <taxon>Actinomycetota</taxon>
        <taxon>Actinomycetes</taxon>
        <taxon>Mycobacteriales</taxon>
        <taxon>Gordoniaceae</taxon>
        <taxon>Gordonia</taxon>
    </lineage>
</organism>
<keyword evidence="3 8" id="KW-0378">Hydrolase</keyword>
<evidence type="ECO:0000256" key="1">
    <source>
        <dbReference type="ARBA" id="ARBA00007074"/>
    </source>
</evidence>
<dbReference type="Pfam" id="PF00877">
    <property type="entry name" value="NLPC_P60"/>
    <property type="match status" value="1"/>
</dbReference>
<name>A0ABP7PFT2_9ACTN</name>
<reference evidence="9" key="1">
    <citation type="journal article" date="2019" name="Int. J. Syst. Evol. Microbiol.">
        <title>The Global Catalogue of Microorganisms (GCM) 10K type strain sequencing project: providing services to taxonomists for standard genome sequencing and annotation.</title>
        <authorList>
            <consortium name="The Broad Institute Genomics Platform"/>
            <consortium name="The Broad Institute Genome Sequencing Center for Infectious Disease"/>
            <person name="Wu L."/>
            <person name="Ma J."/>
        </authorList>
    </citation>
    <scope>NUCLEOTIDE SEQUENCE [LARGE SCALE GENOMIC DNA]</scope>
    <source>
        <strain evidence="9">JCM 16923</strain>
    </source>
</reference>
<feature type="coiled-coil region" evidence="5">
    <location>
        <begin position="152"/>
        <end position="200"/>
    </location>
</feature>
<dbReference type="Gene3D" id="3.90.1720.10">
    <property type="entry name" value="endopeptidase domain like (from Nostoc punctiforme)"/>
    <property type="match status" value="1"/>
</dbReference>
<keyword evidence="5" id="KW-0175">Coiled coil</keyword>
<dbReference type="GO" id="GO:0016787">
    <property type="term" value="F:hydrolase activity"/>
    <property type="evidence" value="ECO:0007669"/>
    <property type="project" value="UniProtKB-KW"/>
</dbReference>
<keyword evidence="6" id="KW-0732">Signal</keyword>
<evidence type="ECO:0000256" key="2">
    <source>
        <dbReference type="ARBA" id="ARBA00022670"/>
    </source>
</evidence>
<feature type="chain" id="PRO_5047124456" evidence="6">
    <location>
        <begin position="31"/>
        <end position="350"/>
    </location>
</feature>